<proteinExistence type="predicted"/>
<keyword evidence="3" id="KW-1185">Reference proteome</keyword>
<name>A0AAV9NXS0_9PEZI</name>
<dbReference type="EMBL" id="JAVRRT010000018">
    <property type="protein sequence ID" value="KAK5164826.1"/>
    <property type="molecule type" value="Genomic_DNA"/>
</dbReference>
<gene>
    <name evidence="2" type="ORF">LTR77_009490</name>
</gene>
<feature type="region of interest" description="Disordered" evidence="1">
    <location>
        <begin position="1"/>
        <end position="38"/>
    </location>
</feature>
<feature type="compositionally biased region" description="Basic and acidic residues" evidence="1">
    <location>
        <begin position="27"/>
        <end position="38"/>
    </location>
</feature>
<evidence type="ECO:0000256" key="1">
    <source>
        <dbReference type="SAM" id="MobiDB-lite"/>
    </source>
</evidence>
<accession>A0AAV9NXS0</accession>
<comment type="caution">
    <text evidence="2">The sequence shown here is derived from an EMBL/GenBank/DDBJ whole genome shotgun (WGS) entry which is preliminary data.</text>
</comment>
<evidence type="ECO:0000313" key="2">
    <source>
        <dbReference type="EMBL" id="KAK5164826.1"/>
    </source>
</evidence>
<dbReference type="AlphaFoldDB" id="A0AAV9NXS0"/>
<protein>
    <submittedName>
        <fullName evidence="2">Uncharacterized protein</fullName>
    </submittedName>
</protein>
<dbReference type="GeneID" id="89930821"/>
<reference evidence="2 3" key="1">
    <citation type="submission" date="2023-08" db="EMBL/GenBank/DDBJ databases">
        <title>Black Yeasts Isolated from many extreme environments.</title>
        <authorList>
            <person name="Coleine C."/>
            <person name="Stajich J.E."/>
            <person name="Selbmann L."/>
        </authorList>
    </citation>
    <scope>NUCLEOTIDE SEQUENCE [LARGE SCALE GENOMIC DNA]</scope>
    <source>
        <strain evidence="2 3">CCFEE 5935</strain>
    </source>
</reference>
<sequence length="107" mass="12573">MRSQALELLSQAKEHNKIPSERTATFEGRDSSESRERTNIELEKTRQYEKILTLAGDWVATFVGKEDPRDRERIEEELDAAAHEYFEGGEDCICENRRRERRVKRCA</sequence>
<dbReference type="Proteomes" id="UP001337655">
    <property type="component" value="Unassembled WGS sequence"/>
</dbReference>
<dbReference type="RefSeq" id="XP_064655022.1">
    <property type="nucleotide sequence ID" value="XM_064806717.1"/>
</dbReference>
<organism evidence="2 3">
    <name type="scientific">Saxophila tyrrhenica</name>
    <dbReference type="NCBI Taxonomy" id="1690608"/>
    <lineage>
        <taxon>Eukaryota</taxon>
        <taxon>Fungi</taxon>
        <taxon>Dikarya</taxon>
        <taxon>Ascomycota</taxon>
        <taxon>Pezizomycotina</taxon>
        <taxon>Dothideomycetes</taxon>
        <taxon>Dothideomycetidae</taxon>
        <taxon>Mycosphaerellales</taxon>
        <taxon>Extremaceae</taxon>
        <taxon>Saxophila</taxon>
    </lineage>
</organism>
<evidence type="ECO:0000313" key="3">
    <source>
        <dbReference type="Proteomes" id="UP001337655"/>
    </source>
</evidence>